<dbReference type="OrthoDB" id="7575400at2"/>
<reference evidence="3 4" key="1">
    <citation type="submission" date="2019-06" db="EMBL/GenBank/DDBJ databases">
        <title>Paenimaribius caenipelagi gen. nov., sp. nov., isolated from a tidal flat.</title>
        <authorList>
            <person name="Yoon J.-H."/>
        </authorList>
    </citation>
    <scope>NUCLEOTIDE SEQUENCE [LARGE SCALE GENOMIC DNA]</scope>
    <source>
        <strain evidence="3 4">JBTF-M29</strain>
    </source>
</reference>
<dbReference type="Pfam" id="PF01337">
    <property type="entry name" value="Barstar"/>
    <property type="match status" value="1"/>
</dbReference>
<evidence type="ECO:0000313" key="4">
    <source>
        <dbReference type="Proteomes" id="UP000318590"/>
    </source>
</evidence>
<evidence type="ECO:0000313" key="3">
    <source>
        <dbReference type="EMBL" id="TRD14311.1"/>
    </source>
</evidence>
<dbReference type="Gene3D" id="3.30.370.10">
    <property type="entry name" value="Barstar-like"/>
    <property type="match status" value="1"/>
</dbReference>
<dbReference type="AlphaFoldDB" id="A0A547PJN7"/>
<dbReference type="RefSeq" id="WP_142836283.1">
    <property type="nucleotide sequence ID" value="NZ_VFSV01000080.1"/>
</dbReference>
<protein>
    <submittedName>
        <fullName evidence="3">Barstar family protein</fullName>
    </submittedName>
</protein>
<accession>A0A547PJN7</accession>
<organism evidence="3 4">
    <name type="scientific">Palleronia caenipelagi</name>
    <dbReference type="NCBI Taxonomy" id="2489174"/>
    <lineage>
        <taxon>Bacteria</taxon>
        <taxon>Pseudomonadati</taxon>
        <taxon>Pseudomonadota</taxon>
        <taxon>Alphaproteobacteria</taxon>
        <taxon>Rhodobacterales</taxon>
        <taxon>Roseobacteraceae</taxon>
        <taxon>Palleronia</taxon>
    </lineage>
</organism>
<evidence type="ECO:0000256" key="1">
    <source>
        <dbReference type="ARBA" id="ARBA00006845"/>
    </source>
</evidence>
<proteinExistence type="inferred from homology"/>
<dbReference type="InterPro" id="IPR000468">
    <property type="entry name" value="Barstar"/>
</dbReference>
<name>A0A547PJN7_9RHOB</name>
<gene>
    <name evidence="3" type="ORF">FEV53_19185</name>
</gene>
<evidence type="ECO:0000259" key="2">
    <source>
        <dbReference type="Pfam" id="PF01337"/>
    </source>
</evidence>
<keyword evidence="4" id="KW-1185">Reference proteome</keyword>
<comment type="similarity">
    <text evidence="1">Belongs to the barstar family.</text>
</comment>
<sequence>MRTLKVDVADCLTADDVYERLLAALHAPDWHGHNLDALWDSITSDINGLAPPYSIAVKGHEQAPAVVSVLLSRIQTVFADALRGKKIHVELRLV</sequence>
<dbReference type="EMBL" id="VFSV01000080">
    <property type="protein sequence ID" value="TRD14311.1"/>
    <property type="molecule type" value="Genomic_DNA"/>
</dbReference>
<dbReference type="InterPro" id="IPR035905">
    <property type="entry name" value="Barstar-like_sf"/>
</dbReference>
<dbReference type="SUPFAM" id="SSF52038">
    <property type="entry name" value="Barstar-related"/>
    <property type="match status" value="1"/>
</dbReference>
<feature type="domain" description="Barstar (barnase inhibitor)" evidence="2">
    <location>
        <begin position="1"/>
        <end position="83"/>
    </location>
</feature>
<dbReference type="Proteomes" id="UP000318590">
    <property type="component" value="Unassembled WGS sequence"/>
</dbReference>
<comment type="caution">
    <text evidence="3">The sequence shown here is derived from an EMBL/GenBank/DDBJ whole genome shotgun (WGS) entry which is preliminary data.</text>
</comment>